<dbReference type="Pfam" id="PF00400">
    <property type="entry name" value="WD40"/>
    <property type="match status" value="4"/>
</dbReference>
<keyword evidence="1 3" id="KW-0853">WD repeat</keyword>
<dbReference type="InterPro" id="IPR019775">
    <property type="entry name" value="WD40_repeat_CS"/>
</dbReference>
<dbReference type="Proteomes" id="UP001178461">
    <property type="component" value="Chromosome 14"/>
</dbReference>
<feature type="region of interest" description="Disordered" evidence="4">
    <location>
        <begin position="1"/>
        <end position="28"/>
    </location>
</feature>
<feature type="repeat" description="WD" evidence="3">
    <location>
        <begin position="127"/>
        <end position="168"/>
    </location>
</feature>
<evidence type="ECO:0000313" key="6">
    <source>
        <dbReference type="Proteomes" id="UP001178461"/>
    </source>
</evidence>
<evidence type="ECO:0000256" key="2">
    <source>
        <dbReference type="ARBA" id="ARBA00022737"/>
    </source>
</evidence>
<dbReference type="InterPro" id="IPR036322">
    <property type="entry name" value="WD40_repeat_dom_sf"/>
</dbReference>
<evidence type="ECO:0000256" key="3">
    <source>
        <dbReference type="PROSITE-ProRule" id="PRU00221"/>
    </source>
</evidence>
<sequence length="395" mass="42286">MPRPQQQQAAATGSAPSASIRPEPPRAGAQFQGIAGRVAQAKRFRPASAFEIMGKLQSKISRNSSKRRADRYEEEPPPAKVVQQPCPAHCGAVASVASLTTDLCVSGGKDKTVVVYNWRRGTLVRRFLGHEREVTKVTCLPASNWLFSASRDKTALMWGFQGGSGAVQGFSGHDLVVTGLAVSPVFQQLCTGSRDNTVCTWDIETGDCLHRASISRNLVTHLCWVPGEPYIVQASEDKTIRIWDSRELRVAHAFPAKQHIQTSCDVSSDGRYCVSGSSGSGGEGCEATLWDLRQVKCRVREFWGHSQTTASCIFLPRGLGASPAIATSSHDCTVRVWSQDSGACVATACLEGAGALPSLAAFESGSLLCASSNSGIHLLKFSSAKGTDLQEVAKF</sequence>
<dbReference type="AlphaFoldDB" id="A0AA35LB89"/>
<feature type="repeat" description="WD" evidence="3">
    <location>
        <begin position="302"/>
        <end position="347"/>
    </location>
</feature>
<dbReference type="SUPFAM" id="SSF50978">
    <property type="entry name" value="WD40 repeat-like"/>
    <property type="match status" value="1"/>
</dbReference>
<reference evidence="5" key="1">
    <citation type="submission" date="2022-12" db="EMBL/GenBank/DDBJ databases">
        <authorList>
            <person name="Alioto T."/>
            <person name="Alioto T."/>
            <person name="Gomez Garrido J."/>
        </authorList>
    </citation>
    <scope>NUCLEOTIDE SEQUENCE</scope>
</reference>
<dbReference type="EMBL" id="OX395139">
    <property type="protein sequence ID" value="CAI5792598.1"/>
    <property type="molecule type" value="Genomic_DNA"/>
</dbReference>
<dbReference type="InterPro" id="IPR040066">
    <property type="entry name" value="WDR31"/>
</dbReference>
<dbReference type="InterPro" id="IPR001680">
    <property type="entry name" value="WD40_rpt"/>
</dbReference>
<dbReference type="PRINTS" id="PR00320">
    <property type="entry name" value="GPROTEINBRPT"/>
</dbReference>
<feature type="region of interest" description="Disordered" evidence="4">
    <location>
        <begin position="60"/>
        <end position="81"/>
    </location>
</feature>
<protein>
    <submittedName>
        <fullName evidence="5">Repeat-containing 31</fullName>
    </submittedName>
</protein>
<evidence type="ECO:0000256" key="1">
    <source>
        <dbReference type="ARBA" id="ARBA00022574"/>
    </source>
</evidence>
<proteinExistence type="predicted"/>
<evidence type="ECO:0000256" key="4">
    <source>
        <dbReference type="SAM" id="MobiDB-lite"/>
    </source>
</evidence>
<dbReference type="SMART" id="SM00320">
    <property type="entry name" value="WD40"/>
    <property type="match status" value="6"/>
</dbReference>
<dbReference type="Gene3D" id="2.130.10.10">
    <property type="entry name" value="YVTN repeat-like/Quinoprotein amine dehydrogenase"/>
    <property type="match status" value="2"/>
</dbReference>
<dbReference type="PROSITE" id="PS00678">
    <property type="entry name" value="WD_REPEATS_1"/>
    <property type="match status" value="1"/>
</dbReference>
<keyword evidence="6" id="KW-1185">Reference proteome</keyword>
<dbReference type="PROSITE" id="PS50294">
    <property type="entry name" value="WD_REPEATS_REGION"/>
    <property type="match status" value="1"/>
</dbReference>
<feature type="compositionally biased region" description="Polar residues" evidence="4">
    <location>
        <begin position="1"/>
        <end position="17"/>
    </location>
</feature>
<dbReference type="CDD" id="cd00200">
    <property type="entry name" value="WD40"/>
    <property type="match status" value="1"/>
</dbReference>
<dbReference type="PANTHER" id="PTHR19869:SF1">
    <property type="entry name" value="WD REPEAT-CONTAINING PROTEIN 31"/>
    <property type="match status" value="1"/>
</dbReference>
<keyword evidence="2" id="KW-0677">Repeat</keyword>
<accession>A0AA35LB89</accession>
<feature type="repeat" description="WD" evidence="3">
    <location>
        <begin position="170"/>
        <end position="211"/>
    </location>
</feature>
<gene>
    <name evidence="5" type="ORF">PODLI_1B000463</name>
</gene>
<dbReference type="PANTHER" id="PTHR19869">
    <property type="entry name" value="SPERMATID WD-REPEAT PROTEIN"/>
    <property type="match status" value="1"/>
</dbReference>
<name>A0AA35LB89_9SAUR</name>
<dbReference type="InterPro" id="IPR015943">
    <property type="entry name" value="WD40/YVTN_repeat-like_dom_sf"/>
</dbReference>
<feature type="repeat" description="WD" evidence="3">
    <location>
        <begin position="219"/>
        <end position="253"/>
    </location>
</feature>
<dbReference type="InterPro" id="IPR020472">
    <property type="entry name" value="WD40_PAC1"/>
</dbReference>
<dbReference type="PROSITE" id="PS50082">
    <property type="entry name" value="WD_REPEATS_2"/>
    <property type="match status" value="4"/>
</dbReference>
<evidence type="ECO:0000313" key="5">
    <source>
        <dbReference type="EMBL" id="CAI5792598.1"/>
    </source>
</evidence>
<organism evidence="5 6">
    <name type="scientific">Podarcis lilfordi</name>
    <name type="common">Lilford's wall lizard</name>
    <dbReference type="NCBI Taxonomy" id="74358"/>
    <lineage>
        <taxon>Eukaryota</taxon>
        <taxon>Metazoa</taxon>
        <taxon>Chordata</taxon>
        <taxon>Craniata</taxon>
        <taxon>Vertebrata</taxon>
        <taxon>Euteleostomi</taxon>
        <taxon>Lepidosauria</taxon>
        <taxon>Squamata</taxon>
        <taxon>Bifurcata</taxon>
        <taxon>Unidentata</taxon>
        <taxon>Episquamata</taxon>
        <taxon>Laterata</taxon>
        <taxon>Lacertibaenia</taxon>
        <taxon>Lacertidae</taxon>
        <taxon>Podarcis</taxon>
    </lineage>
</organism>